<dbReference type="GO" id="GO:0071949">
    <property type="term" value="F:FAD binding"/>
    <property type="evidence" value="ECO:0007669"/>
    <property type="project" value="InterPro"/>
</dbReference>
<dbReference type="SUPFAM" id="SSF55447">
    <property type="entry name" value="CO dehydrogenase flavoprotein C-terminal domain-like"/>
    <property type="match status" value="1"/>
</dbReference>
<dbReference type="InterPro" id="IPR002346">
    <property type="entry name" value="Mopterin_DH_FAD-bd"/>
</dbReference>
<dbReference type="EMBL" id="UPXX01000031">
    <property type="protein sequence ID" value="VBB46576.1"/>
    <property type="molecule type" value="Genomic_DNA"/>
</dbReference>
<accession>A0A653AEW5</accession>
<dbReference type="Gene3D" id="3.30.465.10">
    <property type="match status" value="1"/>
</dbReference>
<dbReference type="Pfam" id="PF00941">
    <property type="entry name" value="FAD_binding_5"/>
    <property type="match status" value="1"/>
</dbReference>
<dbReference type="FunFam" id="3.30.465.10:FF:000017">
    <property type="entry name" value="Xanthine dehydrogenase, FAD binding subunit"/>
    <property type="match status" value="1"/>
</dbReference>
<dbReference type="AlphaFoldDB" id="A0A653AEW5"/>
<sequence>MRDVFFPESLEALWPFLEESSRALLAGGTDLLVKVRAGRADPSAFICLERIAELRGVRERETDLWIGACTSHAELIGHPLVERHLPVLHQALRGLGSPLIRRMGTLGGNLCTASPAGDTLPPLYVLDAVLELRSRSGKRAVPIGEFITGPGRTRLEPGEILAGVRVEKPAGRQVHHFEKVGQRKAMAIGVASMAALLRFSADGAIEAARFAWGSVGPTVMTCQPAEALLAGERPSREVFERAAALARAAVAPIDDIRASAEYRRTVSGNLLLRLLSLHSVLP</sequence>
<dbReference type="PROSITE" id="PS51387">
    <property type="entry name" value="FAD_PCMH"/>
    <property type="match status" value="1"/>
</dbReference>
<feature type="domain" description="FAD-binding PCMH-type" evidence="4">
    <location>
        <begin position="1"/>
        <end position="171"/>
    </location>
</feature>
<dbReference type="SMART" id="SM01092">
    <property type="entry name" value="CO_deh_flav_C"/>
    <property type="match status" value="1"/>
</dbReference>
<dbReference type="InterPro" id="IPR005107">
    <property type="entry name" value="CO_DH_flav_C"/>
</dbReference>
<dbReference type="InterPro" id="IPR036683">
    <property type="entry name" value="CO_DH_flav_C_dom_sf"/>
</dbReference>
<evidence type="ECO:0000256" key="1">
    <source>
        <dbReference type="ARBA" id="ARBA00022630"/>
    </source>
</evidence>
<evidence type="ECO:0000313" key="5">
    <source>
        <dbReference type="EMBL" id="VBB46576.1"/>
    </source>
</evidence>
<keyword evidence="1" id="KW-0285">Flavoprotein</keyword>
<organism evidence="5">
    <name type="scientific">Uncultured Desulfatiglans sp</name>
    <dbReference type="NCBI Taxonomy" id="1748965"/>
    <lineage>
        <taxon>Bacteria</taxon>
        <taxon>Pseudomonadati</taxon>
        <taxon>Thermodesulfobacteriota</taxon>
        <taxon>Desulfobacteria</taxon>
        <taxon>Desulfatiglandales</taxon>
        <taxon>Desulfatiglandaceae</taxon>
        <taxon>Desulfatiglans</taxon>
        <taxon>environmental samples</taxon>
    </lineage>
</organism>
<name>A0A653AEW5_UNCDX</name>
<dbReference type="PANTHER" id="PTHR42659">
    <property type="entry name" value="XANTHINE DEHYDROGENASE SUBUNIT C-RELATED"/>
    <property type="match status" value="1"/>
</dbReference>
<dbReference type="InterPro" id="IPR016166">
    <property type="entry name" value="FAD-bd_PCMH"/>
</dbReference>
<evidence type="ECO:0000259" key="4">
    <source>
        <dbReference type="PROSITE" id="PS51387"/>
    </source>
</evidence>
<dbReference type="Pfam" id="PF03450">
    <property type="entry name" value="CO_deh_flav_C"/>
    <property type="match status" value="1"/>
</dbReference>
<dbReference type="InterPro" id="IPR051312">
    <property type="entry name" value="Diverse_Substr_Oxidored"/>
</dbReference>
<dbReference type="PANTHER" id="PTHR42659:SF2">
    <property type="entry name" value="XANTHINE DEHYDROGENASE SUBUNIT C-RELATED"/>
    <property type="match status" value="1"/>
</dbReference>
<keyword evidence="3" id="KW-0560">Oxidoreductase</keyword>
<gene>
    <name evidence="5" type="ORF">TRIP_B40370</name>
</gene>
<dbReference type="InterPro" id="IPR016169">
    <property type="entry name" value="FAD-bd_PCMH_sub2"/>
</dbReference>
<proteinExistence type="predicted"/>
<dbReference type="Gene3D" id="3.30.390.50">
    <property type="entry name" value="CO dehydrogenase flavoprotein, C-terminal domain"/>
    <property type="match status" value="1"/>
</dbReference>
<dbReference type="SUPFAM" id="SSF56176">
    <property type="entry name" value="FAD-binding/transporter-associated domain-like"/>
    <property type="match status" value="1"/>
</dbReference>
<reference evidence="5" key="1">
    <citation type="submission" date="2018-07" db="EMBL/GenBank/DDBJ databases">
        <authorList>
            <consortium name="Genoscope - CEA"/>
            <person name="William W."/>
        </authorList>
    </citation>
    <scope>NUCLEOTIDE SEQUENCE</scope>
    <source>
        <strain evidence="5">IK1</strain>
    </source>
</reference>
<evidence type="ECO:0000256" key="2">
    <source>
        <dbReference type="ARBA" id="ARBA00022827"/>
    </source>
</evidence>
<keyword evidence="2" id="KW-0274">FAD</keyword>
<evidence type="ECO:0000256" key="3">
    <source>
        <dbReference type="ARBA" id="ARBA00023002"/>
    </source>
</evidence>
<dbReference type="InterPro" id="IPR036318">
    <property type="entry name" value="FAD-bd_PCMH-like_sf"/>
</dbReference>
<protein>
    <submittedName>
        <fullName evidence="5">Molybdopterin dehydrogenase FAD-binding</fullName>
    </submittedName>
</protein>
<dbReference type="GO" id="GO:0016491">
    <property type="term" value="F:oxidoreductase activity"/>
    <property type="evidence" value="ECO:0007669"/>
    <property type="project" value="UniProtKB-KW"/>
</dbReference>